<dbReference type="Pfam" id="PF25474">
    <property type="entry name" value="TPR_TmcB"/>
    <property type="match status" value="1"/>
</dbReference>
<evidence type="ECO:0000256" key="1">
    <source>
        <dbReference type="SAM" id="MobiDB-lite"/>
    </source>
</evidence>
<evidence type="ECO:0000313" key="3">
    <source>
        <dbReference type="EMBL" id="KAG6497924.1"/>
    </source>
</evidence>
<organism evidence="3 4">
    <name type="scientific">Zingiber officinale</name>
    <name type="common">Ginger</name>
    <name type="synonym">Amomum zingiber</name>
    <dbReference type="NCBI Taxonomy" id="94328"/>
    <lineage>
        <taxon>Eukaryota</taxon>
        <taxon>Viridiplantae</taxon>
        <taxon>Streptophyta</taxon>
        <taxon>Embryophyta</taxon>
        <taxon>Tracheophyta</taxon>
        <taxon>Spermatophyta</taxon>
        <taxon>Magnoliopsida</taxon>
        <taxon>Liliopsida</taxon>
        <taxon>Zingiberales</taxon>
        <taxon>Zingiberaceae</taxon>
        <taxon>Zingiber</taxon>
    </lineage>
</organism>
<dbReference type="OrthoDB" id="439046at2759"/>
<dbReference type="Proteomes" id="UP000734854">
    <property type="component" value="Unassembled WGS sequence"/>
</dbReference>
<dbReference type="PANTHER" id="PTHR26312:SF123">
    <property type="entry name" value="TETRATRICOPEPTIDE REPEAT (TPR)-LIKE SUPERFAMILY PROTEIN"/>
    <property type="match status" value="1"/>
</dbReference>
<evidence type="ECO:0000313" key="4">
    <source>
        <dbReference type="Proteomes" id="UP000734854"/>
    </source>
</evidence>
<evidence type="ECO:0000259" key="2">
    <source>
        <dbReference type="Pfam" id="PF25474"/>
    </source>
</evidence>
<dbReference type="AlphaFoldDB" id="A0A8J5G4H4"/>
<keyword evidence="4" id="KW-1185">Reference proteome</keyword>
<accession>A0A8J5G4H4</accession>
<reference evidence="3 4" key="1">
    <citation type="submission" date="2020-08" db="EMBL/GenBank/DDBJ databases">
        <title>Plant Genome Project.</title>
        <authorList>
            <person name="Zhang R.-G."/>
        </authorList>
    </citation>
    <scope>NUCLEOTIDE SEQUENCE [LARGE SCALE GENOMIC DNA]</scope>
    <source>
        <tissue evidence="3">Rhizome</tissue>
    </source>
</reference>
<dbReference type="InterPro" id="IPR057352">
    <property type="entry name" value="TPR_TmcB/C"/>
</dbReference>
<protein>
    <recommendedName>
        <fullName evidence="2">TmcB/TmcC TPR repeats domain-containing protein</fullName>
    </recommendedName>
</protein>
<sequence length="262" mass="28612">MRPAILVRSGSFLASPRKDGSHDSGFDSFLRQSTSSLLSPRYRPTAALHFQAEGARKGPLLRRCRSEADIVGSNRPHRAGFRAPIRVQVEEDDELGVSVPMRRQASLVGQEQVEYSGDGTGKGKNVGGSGKGDGESGNGDSNRRISDYYQQMLQIDPSNPLLLRNYGRFLHEVEGDAKAAEGCYGRAILASPGDGEVLSLYGQLVWETHRDEERAKGYFERAVQASPNDCYVLGSYAHFLWNAGEEEDEAGTEESSALVEAL</sequence>
<dbReference type="EMBL" id="JACMSC010000012">
    <property type="protein sequence ID" value="KAG6497924.1"/>
    <property type="molecule type" value="Genomic_DNA"/>
</dbReference>
<proteinExistence type="predicted"/>
<dbReference type="PANTHER" id="PTHR26312">
    <property type="entry name" value="TETRATRICOPEPTIDE REPEAT PROTEIN 5"/>
    <property type="match status" value="1"/>
</dbReference>
<feature type="domain" description="TmcB/TmcC TPR repeats" evidence="2">
    <location>
        <begin position="142"/>
        <end position="187"/>
    </location>
</feature>
<feature type="region of interest" description="Disordered" evidence="1">
    <location>
        <begin position="107"/>
        <end position="143"/>
    </location>
</feature>
<gene>
    <name evidence="3" type="ORF">ZIOFF_045830</name>
</gene>
<name>A0A8J5G4H4_ZINOF</name>
<feature type="compositionally biased region" description="Gly residues" evidence="1">
    <location>
        <begin position="118"/>
        <end position="137"/>
    </location>
</feature>
<comment type="caution">
    <text evidence="3">The sequence shown here is derived from an EMBL/GenBank/DDBJ whole genome shotgun (WGS) entry which is preliminary data.</text>
</comment>